<dbReference type="Proteomes" id="UP000595140">
    <property type="component" value="Unassembled WGS sequence"/>
</dbReference>
<keyword evidence="8" id="KW-1185">Reference proteome</keyword>
<evidence type="ECO:0000313" key="8">
    <source>
        <dbReference type="Proteomes" id="UP000595140"/>
    </source>
</evidence>
<dbReference type="OrthoDB" id="1271590at2759"/>
<evidence type="ECO:0000259" key="6">
    <source>
        <dbReference type="Pfam" id="PF08268"/>
    </source>
</evidence>
<keyword evidence="3" id="KW-0812">Transmembrane</keyword>
<proteinExistence type="inferred from homology"/>
<dbReference type="PANTHER" id="PTHR35546:SF66">
    <property type="entry name" value="F-BOX DOMAIN-CONTAINING PROTEIN"/>
    <property type="match status" value="1"/>
</dbReference>
<dbReference type="Pfam" id="PF10160">
    <property type="entry name" value="Tmemb_40"/>
    <property type="match status" value="1"/>
</dbReference>
<evidence type="ECO:0000256" key="4">
    <source>
        <dbReference type="ARBA" id="ARBA00022989"/>
    </source>
</evidence>
<dbReference type="Pfam" id="PF08268">
    <property type="entry name" value="FBA_3"/>
    <property type="match status" value="1"/>
</dbReference>
<name>A0A484N2Q7_9ASTE</name>
<protein>
    <recommendedName>
        <fullName evidence="6">F-box associated beta-propeller type 3 domain-containing protein</fullName>
    </recommendedName>
</protein>
<evidence type="ECO:0000256" key="5">
    <source>
        <dbReference type="ARBA" id="ARBA00023136"/>
    </source>
</evidence>
<evidence type="ECO:0000313" key="7">
    <source>
        <dbReference type="EMBL" id="VFQ95109.1"/>
    </source>
</evidence>
<feature type="domain" description="F-box associated beta-propeller type 3" evidence="6">
    <location>
        <begin position="71"/>
        <end position="296"/>
    </location>
</feature>
<keyword evidence="4" id="KW-1133">Transmembrane helix</keyword>
<organism evidence="7 8">
    <name type="scientific">Cuscuta campestris</name>
    <dbReference type="NCBI Taxonomy" id="132261"/>
    <lineage>
        <taxon>Eukaryota</taxon>
        <taxon>Viridiplantae</taxon>
        <taxon>Streptophyta</taxon>
        <taxon>Embryophyta</taxon>
        <taxon>Tracheophyta</taxon>
        <taxon>Spermatophyta</taxon>
        <taxon>Magnoliopsida</taxon>
        <taxon>eudicotyledons</taxon>
        <taxon>Gunneridae</taxon>
        <taxon>Pentapetalae</taxon>
        <taxon>asterids</taxon>
        <taxon>lamiids</taxon>
        <taxon>Solanales</taxon>
        <taxon>Convolvulaceae</taxon>
        <taxon>Cuscuteae</taxon>
        <taxon>Cuscuta</taxon>
        <taxon>Cuscuta subgen. Grammica</taxon>
        <taxon>Cuscuta sect. Cleistogrammica</taxon>
    </lineage>
</organism>
<dbReference type="GO" id="GO:0016020">
    <property type="term" value="C:membrane"/>
    <property type="evidence" value="ECO:0007669"/>
    <property type="project" value="UniProtKB-SubCell"/>
</dbReference>
<dbReference type="AlphaFoldDB" id="A0A484N2Q7"/>
<accession>A0A484N2Q7</accession>
<dbReference type="EMBL" id="OOIL02005511">
    <property type="protein sequence ID" value="VFQ95109.1"/>
    <property type="molecule type" value="Genomic_DNA"/>
</dbReference>
<dbReference type="InterPro" id="IPR018781">
    <property type="entry name" value="TPRA1/CAND2/CAND8"/>
</dbReference>
<comment type="subcellular location">
    <subcellularLocation>
        <location evidence="1">Membrane</location>
        <topology evidence="1">Multi-pass membrane protein</topology>
    </subcellularLocation>
</comment>
<evidence type="ECO:0000256" key="3">
    <source>
        <dbReference type="ARBA" id="ARBA00022692"/>
    </source>
</evidence>
<sequence>MRRNRRNHLLFRPPEIPSEAGDRFQIMAAVDCQSPAAPPARHRLRSFGGAGISQKSVFLKLHYPHNVELCTVDSSAPNKFPFLIDSCNGLILYGAVDDKKTWNYIVHSQVSDQSIALPPSNSMYRPAFVALAFDPRKNAQFKVVGFFWNEVNPLSISVNSMVFRSESWEWMQKQGKLLNSGLISEEGFVFGQCFGPAIYMNSRLHLIWCFCLLIFDEDGDEFTVLPLPRNPNGSSYSYNNPCHRSLWESEGKLNLCDPDEHGFRIWEFSNHTYESLWKLRRFVVLDDLISETRRETGVRVTVGNSIRSSGFNEDLQILYIHVVVCKKIVGLNDLGVIGYHSLYLPLIYAVFLADFFQEEDWLLEEAYYLEMKDAGFFDADLEYHFSRSDRLIVYVLCEYFHSCELSTTPSWKRSGGRYLPLRSRANTVGLGSVWEGCIGISAVKSMDEQKREMKLMDREATVSS</sequence>
<dbReference type="InterPro" id="IPR055290">
    <property type="entry name" value="At3g26010-like"/>
</dbReference>
<keyword evidence="5" id="KW-0472">Membrane</keyword>
<dbReference type="PANTHER" id="PTHR35546">
    <property type="entry name" value="F-BOX PROTEIN INTERACTION DOMAIN PROTEIN-RELATED"/>
    <property type="match status" value="1"/>
</dbReference>
<comment type="similarity">
    <text evidence="2">Belongs to the UPF0359 family.</text>
</comment>
<evidence type="ECO:0000256" key="2">
    <source>
        <dbReference type="ARBA" id="ARBA00010125"/>
    </source>
</evidence>
<evidence type="ECO:0000256" key="1">
    <source>
        <dbReference type="ARBA" id="ARBA00004141"/>
    </source>
</evidence>
<dbReference type="InterPro" id="IPR013187">
    <property type="entry name" value="F-box-assoc_dom_typ3"/>
</dbReference>
<reference evidence="7 8" key="1">
    <citation type="submission" date="2018-04" db="EMBL/GenBank/DDBJ databases">
        <authorList>
            <person name="Vogel A."/>
        </authorList>
    </citation>
    <scope>NUCLEOTIDE SEQUENCE [LARGE SCALE GENOMIC DNA]</scope>
</reference>
<gene>
    <name evidence="7" type="ORF">CCAM_LOCUS36885</name>
</gene>